<reference evidence="2" key="2">
    <citation type="journal article" date="2020" name="Nat. Commun.">
        <title>Large-scale genome sequencing of mycorrhizal fungi provides insights into the early evolution of symbiotic traits.</title>
        <authorList>
            <person name="Miyauchi S."/>
            <person name="Kiss E."/>
            <person name="Kuo A."/>
            <person name="Drula E."/>
            <person name="Kohler A."/>
            <person name="Sanchez-Garcia M."/>
            <person name="Morin E."/>
            <person name="Andreopoulos B."/>
            <person name="Barry K.W."/>
            <person name="Bonito G."/>
            <person name="Buee M."/>
            <person name="Carver A."/>
            <person name="Chen C."/>
            <person name="Cichocki N."/>
            <person name="Clum A."/>
            <person name="Culley D."/>
            <person name="Crous P.W."/>
            <person name="Fauchery L."/>
            <person name="Girlanda M."/>
            <person name="Hayes R.D."/>
            <person name="Keri Z."/>
            <person name="LaButti K."/>
            <person name="Lipzen A."/>
            <person name="Lombard V."/>
            <person name="Magnuson J."/>
            <person name="Maillard F."/>
            <person name="Murat C."/>
            <person name="Nolan M."/>
            <person name="Ohm R.A."/>
            <person name="Pangilinan J."/>
            <person name="Pereira M.F."/>
            <person name="Perotto S."/>
            <person name="Peter M."/>
            <person name="Pfister S."/>
            <person name="Riley R."/>
            <person name="Sitrit Y."/>
            <person name="Stielow J.B."/>
            <person name="Szollosi G."/>
            <person name="Zifcakova L."/>
            <person name="Stursova M."/>
            <person name="Spatafora J.W."/>
            <person name="Tedersoo L."/>
            <person name="Vaario L.M."/>
            <person name="Yamada A."/>
            <person name="Yan M."/>
            <person name="Wang P."/>
            <person name="Xu J."/>
            <person name="Bruns T."/>
            <person name="Baldrian P."/>
            <person name="Vilgalys R."/>
            <person name="Dunand C."/>
            <person name="Henrissat B."/>
            <person name="Grigoriev I.V."/>
            <person name="Hibbett D."/>
            <person name="Nagy L.G."/>
            <person name="Martin F.M."/>
        </authorList>
    </citation>
    <scope>NUCLEOTIDE SEQUENCE</scope>
    <source>
        <strain evidence="2">Prilba</strain>
    </source>
</reference>
<feature type="chain" id="PRO_5040392867" description="Secreted protein" evidence="1">
    <location>
        <begin position="23"/>
        <end position="139"/>
    </location>
</feature>
<name>A0A9P5JWU3_9AGAM</name>
<keyword evidence="3" id="KW-1185">Reference proteome</keyword>
<dbReference type="AlphaFoldDB" id="A0A9P5JWU3"/>
<evidence type="ECO:0000313" key="3">
    <source>
        <dbReference type="Proteomes" id="UP000759537"/>
    </source>
</evidence>
<proteinExistence type="predicted"/>
<evidence type="ECO:0000313" key="2">
    <source>
        <dbReference type="EMBL" id="KAF8468682.1"/>
    </source>
</evidence>
<dbReference type="Proteomes" id="UP000759537">
    <property type="component" value="Unassembled WGS sequence"/>
</dbReference>
<reference evidence="2" key="1">
    <citation type="submission" date="2019-10" db="EMBL/GenBank/DDBJ databases">
        <authorList>
            <consortium name="DOE Joint Genome Institute"/>
            <person name="Kuo A."/>
            <person name="Miyauchi S."/>
            <person name="Kiss E."/>
            <person name="Drula E."/>
            <person name="Kohler A."/>
            <person name="Sanchez-Garcia M."/>
            <person name="Andreopoulos B."/>
            <person name="Barry K.W."/>
            <person name="Bonito G."/>
            <person name="Buee M."/>
            <person name="Carver A."/>
            <person name="Chen C."/>
            <person name="Cichocki N."/>
            <person name="Clum A."/>
            <person name="Culley D."/>
            <person name="Crous P.W."/>
            <person name="Fauchery L."/>
            <person name="Girlanda M."/>
            <person name="Hayes R."/>
            <person name="Keri Z."/>
            <person name="LaButti K."/>
            <person name="Lipzen A."/>
            <person name="Lombard V."/>
            <person name="Magnuson J."/>
            <person name="Maillard F."/>
            <person name="Morin E."/>
            <person name="Murat C."/>
            <person name="Nolan M."/>
            <person name="Ohm R."/>
            <person name="Pangilinan J."/>
            <person name="Pereira M."/>
            <person name="Perotto S."/>
            <person name="Peter M."/>
            <person name="Riley R."/>
            <person name="Sitrit Y."/>
            <person name="Stielow B."/>
            <person name="Szollosi G."/>
            <person name="Zifcakova L."/>
            <person name="Stursova M."/>
            <person name="Spatafora J.W."/>
            <person name="Tedersoo L."/>
            <person name="Vaario L.-M."/>
            <person name="Yamada A."/>
            <person name="Yan M."/>
            <person name="Wang P."/>
            <person name="Xu J."/>
            <person name="Bruns T."/>
            <person name="Baldrian P."/>
            <person name="Vilgalys R."/>
            <person name="Henrissat B."/>
            <person name="Grigoriev I.V."/>
            <person name="Hibbett D."/>
            <person name="Nagy L.G."/>
            <person name="Martin F.M."/>
        </authorList>
    </citation>
    <scope>NUCLEOTIDE SEQUENCE</scope>
    <source>
        <strain evidence="2">Prilba</strain>
    </source>
</reference>
<comment type="caution">
    <text evidence="2">The sequence shown here is derived from an EMBL/GenBank/DDBJ whole genome shotgun (WGS) entry which is preliminary data.</text>
</comment>
<accession>A0A9P5JWU3</accession>
<evidence type="ECO:0008006" key="4">
    <source>
        <dbReference type="Google" id="ProtNLM"/>
    </source>
</evidence>
<keyword evidence="1" id="KW-0732">Signal</keyword>
<evidence type="ECO:0000256" key="1">
    <source>
        <dbReference type="SAM" id="SignalP"/>
    </source>
</evidence>
<feature type="signal peptide" evidence="1">
    <location>
        <begin position="1"/>
        <end position="22"/>
    </location>
</feature>
<organism evidence="2 3">
    <name type="scientific">Russula ochroleuca</name>
    <dbReference type="NCBI Taxonomy" id="152965"/>
    <lineage>
        <taxon>Eukaryota</taxon>
        <taxon>Fungi</taxon>
        <taxon>Dikarya</taxon>
        <taxon>Basidiomycota</taxon>
        <taxon>Agaricomycotina</taxon>
        <taxon>Agaricomycetes</taxon>
        <taxon>Russulales</taxon>
        <taxon>Russulaceae</taxon>
        <taxon>Russula</taxon>
    </lineage>
</organism>
<gene>
    <name evidence="2" type="ORF">DFH94DRAFT_775299</name>
</gene>
<dbReference type="EMBL" id="WHVB01000030">
    <property type="protein sequence ID" value="KAF8468682.1"/>
    <property type="molecule type" value="Genomic_DNA"/>
</dbReference>
<protein>
    <recommendedName>
        <fullName evidence="4">Secreted protein</fullName>
    </recommendedName>
</protein>
<sequence>MHFTCSHKSLVFCAWRITCVLMLGTSTRHCVNNLVGMQDAATQCRPLMAASVLRAFRQDDIREKGGGHLHRCASTRSSNFGADKIVTVPARASRSNAKRDMIDEGDMSSWSIAAGWSTGVRRRNGDEGEGRPLCANVVP</sequence>